<dbReference type="RefSeq" id="WP_378776048.1">
    <property type="nucleotide sequence ID" value="NZ_JBHTMX010000129.1"/>
</dbReference>
<name>A0ABW3Z940_9HYPH</name>
<dbReference type="Gene3D" id="3.60.15.10">
    <property type="entry name" value="Ribonuclease Z/Hydroxyacylglutathione hydrolase-like"/>
    <property type="match status" value="1"/>
</dbReference>
<dbReference type="PANTHER" id="PTHR23131">
    <property type="entry name" value="ENDORIBONUCLEASE LACTB2"/>
    <property type="match status" value="1"/>
</dbReference>
<keyword evidence="3" id="KW-1185">Reference proteome</keyword>
<organism evidence="2 3">
    <name type="scientific">Methylopila musalis</name>
    <dbReference type="NCBI Taxonomy" id="1134781"/>
    <lineage>
        <taxon>Bacteria</taxon>
        <taxon>Pseudomonadati</taxon>
        <taxon>Pseudomonadota</taxon>
        <taxon>Alphaproteobacteria</taxon>
        <taxon>Hyphomicrobiales</taxon>
        <taxon>Methylopilaceae</taxon>
        <taxon>Methylopila</taxon>
    </lineage>
</organism>
<dbReference type="SMART" id="SM00849">
    <property type="entry name" value="Lactamase_B"/>
    <property type="match status" value="1"/>
</dbReference>
<dbReference type="Proteomes" id="UP001597171">
    <property type="component" value="Unassembled WGS sequence"/>
</dbReference>
<dbReference type="SUPFAM" id="SSF56281">
    <property type="entry name" value="Metallo-hydrolase/oxidoreductase"/>
    <property type="match status" value="1"/>
</dbReference>
<dbReference type="Pfam" id="PF17778">
    <property type="entry name" value="WHD_BLACT"/>
    <property type="match status" value="1"/>
</dbReference>
<dbReference type="EMBL" id="JBHTMX010000129">
    <property type="protein sequence ID" value="MFD1332840.1"/>
    <property type="molecule type" value="Genomic_DNA"/>
</dbReference>
<proteinExistence type="predicted"/>
<gene>
    <name evidence="2" type="ORF">ACFQ4O_12620</name>
</gene>
<feature type="domain" description="Metallo-beta-lactamase" evidence="1">
    <location>
        <begin position="40"/>
        <end position="216"/>
    </location>
</feature>
<dbReference type="Pfam" id="PF00753">
    <property type="entry name" value="Lactamase_B"/>
    <property type="match status" value="1"/>
</dbReference>
<dbReference type="PANTHER" id="PTHR23131:SF0">
    <property type="entry name" value="ENDORIBONUCLEASE LACTB2"/>
    <property type="match status" value="1"/>
</dbReference>
<dbReference type="CDD" id="cd16278">
    <property type="entry name" value="metallo-hydrolase-like_MBL-fold"/>
    <property type="match status" value="1"/>
</dbReference>
<dbReference type="InterPro" id="IPR001279">
    <property type="entry name" value="Metallo-B-lactamas"/>
</dbReference>
<evidence type="ECO:0000313" key="2">
    <source>
        <dbReference type="EMBL" id="MFD1332840.1"/>
    </source>
</evidence>
<accession>A0ABW3Z940</accession>
<dbReference type="InterPro" id="IPR036866">
    <property type="entry name" value="RibonucZ/Hydroxyglut_hydro"/>
</dbReference>
<sequence>MSDNLTFDRSRDAEPGVAVEVAPGVRRVLAPNPSPFTFTGTNTYVVGRGRVAIVDPGPRSEAHLAALLAAVKSETVEAIVVTHSHLDHVGGLAALQAAVGAPVYGAGPHRPFRALEEGEGALLDASSDGAYRPDVGVADGETISGDGWALTAVATPGHTANHLAFALPGAGTLLSGDHVMAWSTSIVAPPDGAMAPYMASLRKLMARDEDVYLPGHGPRLAQARTFVRHLVGHRLMRETAILARLKEGERRAPDLVAELYRGLDPGLAGAAALSVFAHLEDLVARGLAETDGTPRLGGVYRLGRG</sequence>
<evidence type="ECO:0000313" key="3">
    <source>
        <dbReference type="Proteomes" id="UP001597171"/>
    </source>
</evidence>
<evidence type="ECO:0000259" key="1">
    <source>
        <dbReference type="SMART" id="SM00849"/>
    </source>
</evidence>
<protein>
    <submittedName>
        <fullName evidence="2">MBL fold metallo-hydrolase</fullName>
    </submittedName>
</protein>
<dbReference type="Gene3D" id="1.10.10.10">
    <property type="entry name" value="Winged helix-like DNA-binding domain superfamily/Winged helix DNA-binding domain"/>
    <property type="match status" value="1"/>
</dbReference>
<dbReference type="InterPro" id="IPR036388">
    <property type="entry name" value="WH-like_DNA-bd_sf"/>
</dbReference>
<comment type="caution">
    <text evidence="2">The sequence shown here is derived from an EMBL/GenBank/DDBJ whole genome shotgun (WGS) entry which is preliminary data.</text>
</comment>
<dbReference type="InterPro" id="IPR050662">
    <property type="entry name" value="Sec-metab_biosynth-thioest"/>
</dbReference>
<reference evidence="3" key="1">
    <citation type="journal article" date="2019" name="Int. J. Syst. Evol. Microbiol.">
        <title>The Global Catalogue of Microorganisms (GCM) 10K type strain sequencing project: providing services to taxonomists for standard genome sequencing and annotation.</title>
        <authorList>
            <consortium name="The Broad Institute Genomics Platform"/>
            <consortium name="The Broad Institute Genome Sequencing Center for Infectious Disease"/>
            <person name="Wu L."/>
            <person name="Ma J."/>
        </authorList>
    </citation>
    <scope>NUCLEOTIDE SEQUENCE [LARGE SCALE GENOMIC DNA]</scope>
    <source>
        <strain evidence="3">CCUG 61696</strain>
    </source>
</reference>
<dbReference type="InterPro" id="IPR041516">
    <property type="entry name" value="LACTB2_WH"/>
</dbReference>